<sequence length="291" mass="33429">MVRNSLKQVKILDININSTSNSEVLAYIEKKIEEKQKFYIVTPNPEQVLLAQDDELFKNIINAAEVSVPDGIGLIAGFKFSQLARPKKIIKRLILLLKQGFQVGLAVVFDQKWLQSDLSLIKGRKLFEELLIMADKKKLTCVFIGDDKQSAQKAAARLREKLKSVIIHAMTGPLLDKNGVLKKRVDETFEKELVERINNYTPDLLLIGFGTPKQEKWMYRLYDKLNFSCAAHVGGTFDYFSGTRKSVPKWIEDYNFEWLFRLFTGSQKPARVFAAFPQFAFRVFLNKLVNK</sequence>
<dbReference type="Proteomes" id="UP000034603">
    <property type="component" value="Unassembled WGS sequence"/>
</dbReference>
<name>A0A0G0HZE2_9BACT</name>
<accession>A0A0G0HZE2</accession>
<evidence type="ECO:0000313" key="3">
    <source>
        <dbReference type="EMBL" id="KKQ44030.1"/>
    </source>
</evidence>
<dbReference type="PANTHER" id="PTHR34136:SF1">
    <property type="entry name" value="UDP-N-ACETYL-D-MANNOSAMINURONIC ACID TRANSFERASE"/>
    <property type="match status" value="1"/>
</dbReference>
<dbReference type="GO" id="GO:0016758">
    <property type="term" value="F:hexosyltransferase activity"/>
    <property type="evidence" value="ECO:0007669"/>
    <property type="project" value="TreeGrafter"/>
</dbReference>
<evidence type="ECO:0000256" key="2">
    <source>
        <dbReference type="ARBA" id="ARBA00022679"/>
    </source>
</evidence>
<proteinExistence type="predicted"/>
<reference evidence="3 4" key="1">
    <citation type="journal article" date="2015" name="Nature">
        <title>rRNA introns, odd ribosomes, and small enigmatic genomes across a large radiation of phyla.</title>
        <authorList>
            <person name="Brown C.T."/>
            <person name="Hug L.A."/>
            <person name="Thomas B.C."/>
            <person name="Sharon I."/>
            <person name="Castelle C.J."/>
            <person name="Singh A."/>
            <person name="Wilkins M.J."/>
            <person name="Williams K.H."/>
            <person name="Banfield J.F."/>
        </authorList>
    </citation>
    <scope>NUCLEOTIDE SEQUENCE [LARGE SCALE GENOMIC DNA]</scope>
</reference>
<dbReference type="Pfam" id="PF03808">
    <property type="entry name" value="Glyco_tran_WecG"/>
    <property type="match status" value="1"/>
</dbReference>
<gene>
    <name evidence="3" type="ORF">US62_C0035G0007</name>
</gene>
<keyword evidence="2 3" id="KW-0808">Transferase</keyword>
<keyword evidence="1" id="KW-0328">Glycosyltransferase</keyword>
<dbReference type="NCBIfam" id="TIGR00696">
    <property type="entry name" value="wecG_tagA_cpsF"/>
    <property type="match status" value="1"/>
</dbReference>
<evidence type="ECO:0000313" key="4">
    <source>
        <dbReference type="Proteomes" id="UP000034603"/>
    </source>
</evidence>
<dbReference type="InterPro" id="IPR004629">
    <property type="entry name" value="WecG_TagA_CpsF"/>
</dbReference>
<evidence type="ECO:0000256" key="1">
    <source>
        <dbReference type="ARBA" id="ARBA00022676"/>
    </source>
</evidence>
<dbReference type="CDD" id="cd06533">
    <property type="entry name" value="Glyco_transf_WecG_TagA"/>
    <property type="match status" value="1"/>
</dbReference>
<dbReference type="AlphaFoldDB" id="A0A0G0HZE2"/>
<comment type="caution">
    <text evidence="3">The sequence shown here is derived from an EMBL/GenBank/DDBJ whole genome shotgun (WGS) entry which is preliminary data.</text>
</comment>
<dbReference type="PANTHER" id="PTHR34136">
    <property type="match status" value="1"/>
</dbReference>
<organism evidence="3 4">
    <name type="scientific">Candidatus Woesebacteria bacterium GW2011_GWA1_37_8</name>
    <dbReference type="NCBI Taxonomy" id="1618546"/>
    <lineage>
        <taxon>Bacteria</taxon>
        <taxon>Candidatus Woeseibacteriota</taxon>
    </lineage>
</organism>
<dbReference type="EMBL" id="LBTR01000035">
    <property type="protein sequence ID" value="KKQ44030.1"/>
    <property type="molecule type" value="Genomic_DNA"/>
</dbReference>
<protein>
    <submittedName>
        <fullName evidence="3">Polysaccharide pyruvyl transferase CsaB</fullName>
    </submittedName>
</protein>